<keyword evidence="2" id="KW-1185">Reference proteome</keyword>
<dbReference type="Proteomes" id="UP000481252">
    <property type="component" value="Unassembled WGS sequence"/>
</dbReference>
<organism evidence="1 2">
    <name type="scientific">Mesorhizobium zhangyense</name>
    <dbReference type="NCBI Taxonomy" id="1776730"/>
    <lineage>
        <taxon>Bacteria</taxon>
        <taxon>Pseudomonadati</taxon>
        <taxon>Pseudomonadota</taxon>
        <taxon>Alphaproteobacteria</taxon>
        <taxon>Hyphomicrobiales</taxon>
        <taxon>Phyllobacteriaceae</taxon>
        <taxon>Mesorhizobium</taxon>
    </lineage>
</organism>
<gene>
    <name evidence="1" type="ORF">G6N74_22690</name>
</gene>
<name>A0A7C9RA95_9HYPH</name>
<sequence length="65" mass="7522">MGVFKREAEVLLVGHGDCKYLASQRLSELAEWPDLRMERRRIETGQQSDITLEFLDQCAEMARGH</sequence>
<comment type="caution">
    <text evidence="1">The sequence shown here is derived from an EMBL/GenBank/DDBJ whole genome shotgun (WGS) entry which is preliminary data.</text>
</comment>
<evidence type="ECO:0000313" key="1">
    <source>
        <dbReference type="EMBL" id="NGN43877.1"/>
    </source>
</evidence>
<dbReference type="AlphaFoldDB" id="A0A7C9RA95"/>
<dbReference type="RefSeq" id="WP_165120290.1">
    <property type="nucleotide sequence ID" value="NZ_JAAKZG010000012.1"/>
</dbReference>
<protein>
    <submittedName>
        <fullName evidence="1">Uncharacterized protein</fullName>
    </submittedName>
</protein>
<accession>A0A7C9RA95</accession>
<reference evidence="1 2" key="1">
    <citation type="submission" date="2020-02" db="EMBL/GenBank/DDBJ databases">
        <title>Genome sequence of the type strain CGMCC 1.15528 of Mesorhizobium zhangyense.</title>
        <authorList>
            <person name="Gao J."/>
            <person name="Sun J."/>
        </authorList>
    </citation>
    <scope>NUCLEOTIDE SEQUENCE [LARGE SCALE GENOMIC DNA]</scope>
    <source>
        <strain evidence="1 2">CGMCC 1.15528</strain>
    </source>
</reference>
<proteinExistence type="predicted"/>
<evidence type="ECO:0000313" key="2">
    <source>
        <dbReference type="Proteomes" id="UP000481252"/>
    </source>
</evidence>
<dbReference type="EMBL" id="JAAKZG010000012">
    <property type="protein sequence ID" value="NGN43877.1"/>
    <property type="molecule type" value="Genomic_DNA"/>
</dbReference>